<dbReference type="PANTHER" id="PTHR33332">
    <property type="entry name" value="REVERSE TRANSCRIPTASE DOMAIN-CONTAINING PROTEIN"/>
    <property type="match status" value="1"/>
</dbReference>
<organism evidence="2">
    <name type="scientific">Ixodes ricinus</name>
    <name type="common">Common tick</name>
    <name type="synonym">Acarus ricinus</name>
    <dbReference type="NCBI Taxonomy" id="34613"/>
    <lineage>
        <taxon>Eukaryota</taxon>
        <taxon>Metazoa</taxon>
        <taxon>Ecdysozoa</taxon>
        <taxon>Arthropoda</taxon>
        <taxon>Chelicerata</taxon>
        <taxon>Arachnida</taxon>
        <taxon>Acari</taxon>
        <taxon>Parasitiformes</taxon>
        <taxon>Ixodida</taxon>
        <taxon>Ixodoidea</taxon>
        <taxon>Ixodidae</taxon>
        <taxon>Ixodinae</taxon>
        <taxon>Ixodes</taxon>
    </lineage>
</organism>
<feature type="non-terminal residue" evidence="2">
    <location>
        <position position="1"/>
    </location>
</feature>
<name>A0A131XPZ6_IXORI</name>
<dbReference type="Pfam" id="PF00078">
    <property type="entry name" value="RVT_1"/>
    <property type="match status" value="1"/>
</dbReference>
<dbReference type="EMBL" id="GEFM01006322">
    <property type="protein sequence ID" value="JAP69474.1"/>
    <property type="molecule type" value="mRNA"/>
</dbReference>
<dbReference type="InterPro" id="IPR000477">
    <property type="entry name" value="RT_dom"/>
</dbReference>
<dbReference type="CDD" id="cd01650">
    <property type="entry name" value="RT_nLTR_like"/>
    <property type="match status" value="1"/>
</dbReference>
<protein>
    <submittedName>
        <fullName evidence="2">Putative cr1-1 is</fullName>
    </submittedName>
</protein>
<dbReference type="PROSITE" id="PS50878">
    <property type="entry name" value="RT_POL"/>
    <property type="match status" value="1"/>
</dbReference>
<feature type="domain" description="Reverse transcriptase" evidence="1">
    <location>
        <begin position="261"/>
        <end position="508"/>
    </location>
</feature>
<proteinExistence type="evidence at transcript level"/>
<reference evidence="2" key="1">
    <citation type="submission" date="2016-02" db="EMBL/GenBank/DDBJ databases">
        <title>RNAseq analyses of the midgut from blood- or serum-fed Ixodes ricinus ticks.</title>
        <authorList>
            <person name="Perner J."/>
            <person name="Provaznik J."/>
            <person name="Schrenkova J."/>
            <person name="Urbanova V."/>
            <person name="Ribeiro J.M."/>
            <person name="Kopacek P."/>
        </authorList>
    </citation>
    <scope>NUCLEOTIDE SEQUENCE</scope>
    <source>
        <tissue evidence="2">Gut</tissue>
    </source>
</reference>
<accession>A0A131XPZ6</accession>
<sequence length="738" mass="85049">DHFHPPFAVSFCFPLRKQALCSYEYLLYSSGDYLNMYKYFQCYDWKPILNNKCADSAAEALTEVVSSAINDFVPKRVSRLNKYPAWFSKELRSCLRRKLHYHRLFKRSGLDKWYAKFSECRALAKWLFKKDESTHLHGLESDMYAKPQNFWKYVPTKKKRNSSVAPMRNSSGYTCDSIEIANMFAEHFKSCFSSASVPDNNATCHGTSDFLSFIPIDEPEIRESIRNMKSKLSAGPDGIPSFIVKGCAELLTPVLLHIFNLSIHSGIFPSIWKRSVVVPIHKAGDPSTVNNYRPVSLLCSFSKVFEMIMHKRLYRHFRHKMNPEQHGFLKGKSVETNLCSFLDYAVPLVCNREQVDVIYFDMTKAFDKVNHSTLLTKLDSYGLCLTYCQWFKSYLTCRTNYVRVSGSMSDYFSSPSGVPQGSNLGPLLFLMFVNDISLCAKNSKVLLYADDIKLFRRVQSHSDCVLLQEDALQISQWCAKNYLPLNEQKTRTMSLTRKRDSLAFSYTIGGSVITRVSVIRDLGIFIDSSLNFNHHVLTICNASFRNLGAISRFTRKFSSPVCLVRLFCCLVRTKLEYASSIWNCINLTASCCIERVQKRFIGIIYDRYFDRTCYYSYEQLLKKLGLCTLLDRRRLRDLMFLHKVVNGAVDSPLLLSTVCFHAPLRSNRFQSPFYPSASNDTSPQTRMQFEFKKLDQSVADIFSDSIVFQHRLESTICRYVYKHLLPAYILDDEGCTTI</sequence>
<evidence type="ECO:0000259" key="1">
    <source>
        <dbReference type="PROSITE" id="PS50878"/>
    </source>
</evidence>
<evidence type="ECO:0000313" key="2">
    <source>
        <dbReference type="EMBL" id="JAP69474.1"/>
    </source>
</evidence>
<dbReference type="AlphaFoldDB" id="A0A131XPZ6"/>